<dbReference type="PIRSF" id="PIRSF500210">
    <property type="entry name" value="FBPtase"/>
    <property type="match status" value="1"/>
</dbReference>
<dbReference type="NCBIfam" id="NF006779">
    <property type="entry name" value="PRK09293.1-3"/>
    <property type="match status" value="1"/>
</dbReference>
<dbReference type="FunFam" id="3.30.540.10:FF:000008">
    <property type="entry name" value="Fructose-1,6-bisphosphatase, cytosolic"/>
    <property type="match status" value="1"/>
</dbReference>
<sequence>MSKDELPSTDIITLTRHVLAQQFQLGAQATGDLTMLLTAIQTTSKFIATNVRKARLINLVGLAGDTNVQGEEQKKLDVLSNDIMVNSLRASGKTAVLVSEELEDAIIIEDRYKGKYCVVFDPLDGSSNIDAGVNIGTIFGIYQITPDSTGTISDVLRPGSEMVAAGYTMYGSSANLVLSTGHGVDGYTLDAALGEFILTHPDIKIPPRGKIYSFNEGNSMYFHKPVINYLNSIKYPTNGKSPYSARYIGSMVADVHRTLLYGGIFGYPDDKKSKSGKLRLLYEAFPMAFLTEQAGGVATTGRGRILDIQPTSIHERCPVFLGSRDDVNDVIKFYEEDSKANGKAA</sequence>
<dbReference type="Pfam" id="PF18913">
    <property type="entry name" value="FBPase_C"/>
    <property type="match status" value="1"/>
</dbReference>
<evidence type="ECO:0000256" key="2">
    <source>
        <dbReference type="ARBA" id="ARBA00001946"/>
    </source>
</evidence>
<evidence type="ECO:0000256" key="7">
    <source>
        <dbReference type="ARBA" id="ARBA00022490"/>
    </source>
</evidence>
<comment type="subunit">
    <text evidence="5">Homotetramer.</text>
</comment>
<organism evidence="19 20">
    <name type="scientific">Phlebiopsis gigantea (strain 11061_1 CR5-6)</name>
    <name type="common">White-rot fungus</name>
    <name type="synonym">Peniophora gigantea</name>
    <dbReference type="NCBI Taxonomy" id="745531"/>
    <lineage>
        <taxon>Eukaryota</taxon>
        <taxon>Fungi</taxon>
        <taxon>Dikarya</taxon>
        <taxon>Basidiomycota</taxon>
        <taxon>Agaricomycotina</taxon>
        <taxon>Agaricomycetes</taxon>
        <taxon>Polyporales</taxon>
        <taxon>Phanerochaetaceae</taxon>
        <taxon>Phlebiopsis</taxon>
    </lineage>
</organism>
<dbReference type="Proteomes" id="UP000053257">
    <property type="component" value="Unassembled WGS sequence"/>
</dbReference>
<name>A0A0C3SAS5_PHLG1</name>
<dbReference type="FunFam" id="3.40.190.80:FF:000001">
    <property type="entry name" value="Fructose-1,6-bisphosphatase class 1"/>
    <property type="match status" value="1"/>
</dbReference>
<feature type="domain" description="Fructose-1-6-bisphosphatase class 1 C-terminal" evidence="18">
    <location>
        <begin position="205"/>
        <end position="334"/>
    </location>
</feature>
<dbReference type="CDD" id="cd00354">
    <property type="entry name" value="FBPase"/>
    <property type="match status" value="1"/>
</dbReference>
<dbReference type="HAMAP" id="MF_01855">
    <property type="entry name" value="FBPase_class1"/>
    <property type="match status" value="1"/>
</dbReference>
<dbReference type="EMBL" id="KN840465">
    <property type="protein sequence ID" value="KIP09487.1"/>
    <property type="molecule type" value="Genomic_DNA"/>
</dbReference>
<keyword evidence="11 16" id="KW-0119">Carbohydrate metabolism</keyword>
<dbReference type="GO" id="GO:0042132">
    <property type="term" value="F:fructose 1,6-bisphosphate 1-phosphatase activity"/>
    <property type="evidence" value="ECO:0007669"/>
    <property type="project" value="UniProtKB-EC"/>
</dbReference>
<evidence type="ECO:0000256" key="6">
    <source>
        <dbReference type="ARBA" id="ARBA00013093"/>
    </source>
</evidence>
<dbReference type="InterPro" id="IPR000146">
    <property type="entry name" value="FBPase_class-1"/>
</dbReference>
<evidence type="ECO:0000256" key="15">
    <source>
        <dbReference type="ARBA" id="ARBA00070480"/>
    </source>
</evidence>
<protein>
    <recommendedName>
        <fullName evidence="15">Fructose-1,6-bisphosphatase</fullName>
        <ecNumber evidence="6">3.1.3.11</ecNumber>
    </recommendedName>
    <alternativeName>
        <fullName evidence="13">D-fructose-1,6-bisphosphate 1-phosphohydrolase</fullName>
    </alternativeName>
    <alternativeName>
        <fullName evidence="14">Fructose-1,6-bisphosphatase, cytosolic</fullName>
    </alternativeName>
</protein>
<evidence type="ECO:0000256" key="13">
    <source>
        <dbReference type="ARBA" id="ARBA00032973"/>
    </source>
</evidence>
<dbReference type="InterPro" id="IPR028343">
    <property type="entry name" value="FBPtase"/>
</dbReference>
<dbReference type="InterPro" id="IPR044015">
    <property type="entry name" value="FBPase_C_dom"/>
</dbReference>
<evidence type="ECO:0000256" key="4">
    <source>
        <dbReference type="ARBA" id="ARBA00010941"/>
    </source>
</evidence>
<dbReference type="PIRSF" id="PIRSF000904">
    <property type="entry name" value="FBPtase_SBPase"/>
    <property type="match status" value="1"/>
</dbReference>
<dbReference type="PANTHER" id="PTHR11556:SF1">
    <property type="entry name" value="FRUCTOSE-BISPHOSPHATASE"/>
    <property type="match status" value="1"/>
</dbReference>
<comment type="similarity">
    <text evidence="4 16">Belongs to the FBPase class 1 family.</text>
</comment>
<dbReference type="STRING" id="745531.A0A0C3SAS5"/>
<proteinExistence type="inferred from homology"/>
<evidence type="ECO:0000256" key="3">
    <source>
        <dbReference type="ARBA" id="ARBA00004496"/>
    </source>
</evidence>
<dbReference type="NCBIfam" id="NF006778">
    <property type="entry name" value="PRK09293.1-1"/>
    <property type="match status" value="1"/>
</dbReference>
<dbReference type="HOGENOM" id="CLU_039977_1_0_1"/>
<dbReference type="AlphaFoldDB" id="A0A0C3SAS5"/>
<evidence type="ECO:0000256" key="9">
    <source>
        <dbReference type="ARBA" id="ARBA00022801"/>
    </source>
</evidence>
<dbReference type="GO" id="GO:0046872">
    <property type="term" value="F:metal ion binding"/>
    <property type="evidence" value="ECO:0007669"/>
    <property type="project" value="UniProtKB-KW"/>
</dbReference>
<keyword evidence="20" id="KW-1185">Reference proteome</keyword>
<evidence type="ECO:0000256" key="8">
    <source>
        <dbReference type="ARBA" id="ARBA00022723"/>
    </source>
</evidence>
<dbReference type="InterPro" id="IPR033391">
    <property type="entry name" value="FBPase_N"/>
</dbReference>
<keyword evidence="7" id="KW-0963">Cytoplasm</keyword>
<dbReference type="SUPFAM" id="SSF56655">
    <property type="entry name" value="Carbohydrate phosphatase"/>
    <property type="match status" value="1"/>
</dbReference>
<dbReference type="PROSITE" id="PS00124">
    <property type="entry name" value="FBPASE"/>
    <property type="match status" value="1"/>
</dbReference>
<dbReference type="PANTHER" id="PTHR11556">
    <property type="entry name" value="FRUCTOSE-1,6-BISPHOSPHATASE-RELATED"/>
    <property type="match status" value="1"/>
</dbReference>
<evidence type="ECO:0000256" key="14">
    <source>
        <dbReference type="ARBA" id="ARBA00040159"/>
    </source>
</evidence>
<dbReference type="PRINTS" id="PR00115">
    <property type="entry name" value="F16BPHPHTASE"/>
</dbReference>
<keyword evidence="8" id="KW-0479">Metal-binding</keyword>
<dbReference type="InterPro" id="IPR020548">
    <property type="entry name" value="Fructose_bisphosphatase_AS"/>
</dbReference>
<keyword evidence="9 16" id="KW-0378">Hydrolase</keyword>
<dbReference type="GO" id="GO:0006094">
    <property type="term" value="P:gluconeogenesis"/>
    <property type="evidence" value="ECO:0007669"/>
    <property type="project" value="TreeGrafter"/>
</dbReference>
<feature type="domain" description="Fructose-1-6-bisphosphatase class I N-terminal" evidence="17">
    <location>
        <begin position="12"/>
        <end position="201"/>
    </location>
</feature>
<comment type="catalytic activity">
    <reaction evidence="1">
        <text>beta-D-fructose 1,6-bisphosphate + H2O = beta-D-fructose 6-phosphate + phosphate</text>
        <dbReference type="Rhea" id="RHEA:11064"/>
        <dbReference type="ChEBI" id="CHEBI:15377"/>
        <dbReference type="ChEBI" id="CHEBI:32966"/>
        <dbReference type="ChEBI" id="CHEBI:43474"/>
        <dbReference type="ChEBI" id="CHEBI:57634"/>
        <dbReference type="EC" id="3.1.3.11"/>
    </reaction>
</comment>
<evidence type="ECO:0000256" key="16">
    <source>
        <dbReference type="RuleBase" id="RU000508"/>
    </source>
</evidence>
<dbReference type="Gene3D" id="3.30.540.10">
    <property type="entry name" value="Fructose-1,6-Bisphosphatase, subunit A, domain 1"/>
    <property type="match status" value="1"/>
</dbReference>
<dbReference type="Pfam" id="PF00316">
    <property type="entry name" value="FBPase"/>
    <property type="match status" value="1"/>
</dbReference>
<reference evidence="19 20" key="1">
    <citation type="journal article" date="2014" name="PLoS Genet.">
        <title>Analysis of the Phlebiopsis gigantea genome, transcriptome and secretome provides insight into its pioneer colonization strategies of wood.</title>
        <authorList>
            <person name="Hori C."/>
            <person name="Ishida T."/>
            <person name="Igarashi K."/>
            <person name="Samejima M."/>
            <person name="Suzuki H."/>
            <person name="Master E."/>
            <person name="Ferreira P."/>
            <person name="Ruiz-Duenas F.J."/>
            <person name="Held B."/>
            <person name="Canessa P."/>
            <person name="Larrondo L.F."/>
            <person name="Schmoll M."/>
            <person name="Druzhinina I.S."/>
            <person name="Kubicek C.P."/>
            <person name="Gaskell J.A."/>
            <person name="Kersten P."/>
            <person name="St John F."/>
            <person name="Glasner J."/>
            <person name="Sabat G."/>
            <person name="Splinter BonDurant S."/>
            <person name="Syed K."/>
            <person name="Yadav J."/>
            <person name="Mgbeahuruike A.C."/>
            <person name="Kovalchuk A."/>
            <person name="Asiegbu F.O."/>
            <person name="Lackner G."/>
            <person name="Hoffmeister D."/>
            <person name="Rencoret J."/>
            <person name="Gutierrez A."/>
            <person name="Sun H."/>
            <person name="Lindquist E."/>
            <person name="Barry K."/>
            <person name="Riley R."/>
            <person name="Grigoriev I.V."/>
            <person name="Henrissat B."/>
            <person name="Kues U."/>
            <person name="Berka R.M."/>
            <person name="Martinez A.T."/>
            <person name="Covert S.F."/>
            <person name="Blanchette R.A."/>
            <person name="Cullen D."/>
        </authorList>
    </citation>
    <scope>NUCLEOTIDE SEQUENCE [LARGE SCALE GENOMIC DNA]</scope>
    <source>
        <strain evidence="19 20">11061_1 CR5-6</strain>
    </source>
</reference>
<dbReference type="GO" id="GO:0030388">
    <property type="term" value="P:fructose 1,6-bisphosphate metabolic process"/>
    <property type="evidence" value="ECO:0007669"/>
    <property type="project" value="TreeGrafter"/>
</dbReference>
<evidence type="ECO:0000256" key="10">
    <source>
        <dbReference type="ARBA" id="ARBA00022842"/>
    </source>
</evidence>
<dbReference type="EC" id="3.1.3.11" evidence="6"/>
<gene>
    <name evidence="19" type="ORF">PHLGIDRAFT_126234</name>
</gene>
<dbReference type="GO" id="GO:0006002">
    <property type="term" value="P:fructose 6-phosphate metabolic process"/>
    <property type="evidence" value="ECO:0007669"/>
    <property type="project" value="TreeGrafter"/>
</dbReference>
<comment type="pathway">
    <text evidence="12">Carbohydrate biosynthesis.</text>
</comment>
<dbReference type="OrthoDB" id="10256725at2759"/>
<keyword evidence="10" id="KW-0460">Magnesium</keyword>
<evidence type="ECO:0000256" key="5">
    <source>
        <dbReference type="ARBA" id="ARBA00011881"/>
    </source>
</evidence>
<evidence type="ECO:0000256" key="11">
    <source>
        <dbReference type="ARBA" id="ARBA00023277"/>
    </source>
</evidence>
<dbReference type="Gene3D" id="3.40.190.80">
    <property type="match status" value="1"/>
</dbReference>
<evidence type="ECO:0000313" key="19">
    <source>
        <dbReference type="EMBL" id="KIP09487.1"/>
    </source>
</evidence>
<accession>A0A0C3SAS5</accession>
<evidence type="ECO:0000313" key="20">
    <source>
        <dbReference type="Proteomes" id="UP000053257"/>
    </source>
</evidence>
<evidence type="ECO:0000256" key="1">
    <source>
        <dbReference type="ARBA" id="ARBA00001273"/>
    </source>
</evidence>
<dbReference type="GO" id="GO:0006000">
    <property type="term" value="P:fructose metabolic process"/>
    <property type="evidence" value="ECO:0007669"/>
    <property type="project" value="TreeGrafter"/>
</dbReference>
<evidence type="ECO:0000259" key="17">
    <source>
        <dbReference type="Pfam" id="PF00316"/>
    </source>
</evidence>
<evidence type="ECO:0000259" key="18">
    <source>
        <dbReference type="Pfam" id="PF18913"/>
    </source>
</evidence>
<evidence type="ECO:0000256" key="12">
    <source>
        <dbReference type="ARBA" id="ARBA00024331"/>
    </source>
</evidence>
<comment type="subcellular location">
    <subcellularLocation>
        <location evidence="3">Cytoplasm</location>
    </subcellularLocation>
</comment>
<dbReference type="GO" id="GO:0005986">
    <property type="term" value="P:sucrose biosynthetic process"/>
    <property type="evidence" value="ECO:0007669"/>
    <property type="project" value="TreeGrafter"/>
</dbReference>
<comment type="cofactor">
    <cofactor evidence="2">
        <name>Mg(2+)</name>
        <dbReference type="ChEBI" id="CHEBI:18420"/>
    </cofactor>
</comment>
<dbReference type="GO" id="GO:0005829">
    <property type="term" value="C:cytosol"/>
    <property type="evidence" value="ECO:0007669"/>
    <property type="project" value="TreeGrafter"/>
</dbReference>